<dbReference type="AlphaFoldDB" id="A0A5P6NC62"/>
<evidence type="ECO:0000313" key="2">
    <source>
        <dbReference type="EMBL" id="QFI63620.1"/>
    </source>
</evidence>
<keyword evidence="1" id="KW-0732">Signal</keyword>
<protein>
    <submittedName>
        <fullName evidence="2">Uncharacterized protein</fullName>
    </submittedName>
</protein>
<organism evidence="2 3">
    <name type="scientific">Qipengyuania flava</name>
    <dbReference type="NCBI Taxonomy" id="192812"/>
    <lineage>
        <taxon>Bacteria</taxon>
        <taxon>Pseudomonadati</taxon>
        <taxon>Pseudomonadota</taxon>
        <taxon>Alphaproteobacteria</taxon>
        <taxon>Sphingomonadales</taxon>
        <taxon>Erythrobacteraceae</taxon>
        <taxon>Qipengyuania</taxon>
    </lineage>
</organism>
<sequence length="241" mass="26572">MMSGINRYLQLFALAFGSVCASHVSAQDLPNEFEIASDSIEGWSVKAMTEVRIDWTDEERSGSAMKVPFFAGARCEAQSGALGFGMDEKLNIEWMGLHFPQFRDADGTAMPSRVLELYLDEELFHLGYGQNLRSMLFGFHYPANYQLTPGFFGYSAYKRPGDAHWKPVARLFDRLMTAGSARLGQVPIVFGDEGDDQTIPKAGEADASFDLSGFQKAASWCQDTLRSPATVTLPDPVKKAG</sequence>
<dbReference type="EMBL" id="CP032228">
    <property type="protein sequence ID" value="QFI63620.1"/>
    <property type="molecule type" value="Genomic_DNA"/>
</dbReference>
<accession>A0A5P6NC62</accession>
<feature type="signal peptide" evidence="1">
    <location>
        <begin position="1"/>
        <end position="26"/>
    </location>
</feature>
<proteinExistence type="predicted"/>
<evidence type="ECO:0000256" key="1">
    <source>
        <dbReference type="SAM" id="SignalP"/>
    </source>
</evidence>
<evidence type="ECO:0000313" key="3">
    <source>
        <dbReference type="Proteomes" id="UP000325385"/>
    </source>
</evidence>
<name>A0A5P6NC62_9SPHN</name>
<gene>
    <name evidence="2" type="ORF">D0Y83_10350</name>
</gene>
<feature type="chain" id="PRO_5024840914" evidence="1">
    <location>
        <begin position="27"/>
        <end position="241"/>
    </location>
</feature>
<dbReference type="Proteomes" id="UP000325385">
    <property type="component" value="Chromosome"/>
</dbReference>
<reference evidence="3" key="1">
    <citation type="submission" date="2018-09" db="EMBL/GenBank/DDBJ databases">
        <title>Nocardia yunnanensis sp. nov., an actinomycete isolated from a soil sample.</title>
        <authorList>
            <person name="Zhang J."/>
        </authorList>
    </citation>
    <scope>NUCLEOTIDE SEQUENCE [LARGE SCALE GENOMIC DNA]</scope>
    <source>
        <strain evidence="3">21-3</strain>
    </source>
</reference>